<evidence type="ECO:0000313" key="4">
    <source>
        <dbReference type="Proteomes" id="UP000030765"/>
    </source>
</evidence>
<name>A0A084VH09_ANOSI</name>
<accession>A0A084VH09</accession>
<keyword evidence="1" id="KW-1133">Transmembrane helix</keyword>
<dbReference type="EMBL" id="KE524840">
    <property type="protein sequence ID" value="KFB37253.1"/>
    <property type="molecule type" value="Genomic_DNA"/>
</dbReference>
<dbReference type="EnsemblMetazoa" id="ASIC004472-RA">
    <property type="protein sequence ID" value="ASIC004472-PA"/>
    <property type="gene ID" value="ASIC004472"/>
</dbReference>
<evidence type="ECO:0000313" key="3">
    <source>
        <dbReference type="EnsemblMetazoa" id="ASIC004472-PA"/>
    </source>
</evidence>
<organism evidence="2">
    <name type="scientific">Anopheles sinensis</name>
    <name type="common">Mosquito</name>
    <dbReference type="NCBI Taxonomy" id="74873"/>
    <lineage>
        <taxon>Eukaryota</taxon>
        <taxon>Metazoa</taxon>
        <taxon>Ecdysozoa</taxon>
        <taxon>Arthropoda</taxon>
        <taxon>Hexapoda</taxon>
        <taxon>Insecta</taxon>
        <taxon>Pterygota</taxon>
        <taxon>Neoptera</taxon>
        <taxon>Endopterygota</taxon>
        <taxon>Diptera</taxon>
        <taxon>Nematocera</taxon>
        <taxon>Culicoidea</taxon>
        <taxon>Culicidae</taxon>
        <taxon>Anophelinae</taxon>
        <taxon>Anopheles</taxon>
    </lineage>
</organism>
<proteinExistence type="predicted"/>
<evidence type="ECO:0000256" key="1">
    <source>
        <dbReference type="SAM" id="Phobius"/>
    </source>
</evidence>
<sequence length="191" mass="21843">MSFSDAAPEEPEQPVVPLEYAGYRLMGVKLPVGVATVFDLFFSLFRVPYAALRGELAEEPPVLDRWLMAGPTNNRDNHLLDVPSIPEDTEPEQQPKRRPLSVISGVLKKIRYDCWWLWLILLLLIVSLVALFYQQLMIPARNSFEPQTSFSEKQKLKLKKNFCVESLKQVCMLLQPLCKIYETCAAIDESL</sequence>
<gene>
    <name evidence="2" type="ORF">ZHAS_00004472</name>
</gene>
<keyword evidence="1" id="KW-0812">Transmembrane</keyword>
<keyword evidence="1" id="KW-0472">Membrane</keyword>
<dbReference type="EMBL" id="ATLV01013122">
    <property type="status" value="NOT_ANNOTATED_CDS"/>
    <property type="molecule type" value="Genomic_DNA"/>
</dbReference>
<dbReference type="AlphaFoldDB" id="A0A084VH09"/>
<dbReference type="Proteomes" id="UP000030765">
    <property type="component" value="Unassembled WGS sequence"/>
</dbReference>
<reference evidence="2 4" key="1">
    <citation type="journal article" date="2014" name="BMC Genomics">
        <title>Genome sequence of Anopheles sinensis provides insight into genetics basis of mosquito competence for malaria parasites.</title>
        <authorList>
            <person name="Zhou D."/>
            <person name="Zhang D."/>
            <person name="Ding G."/>
            <person name="Shi L."/>
            <person name="Hou Q."/>
            <person name="Ye Y."/>
            <person name="Xu Y."/>
            <person name="Zhou H."/>
            <person name="Xiong C."/>
            <person name="Li S."/>
            <person name="Yu J."/>
            <person name="Hong S."/>
            <person name="Yu X."/>
            <person name="Zou P."/>
            <person name="Chen C."/>
            <person name="Chang X."/>
            <person name="Wang W."/>
            <person name="Lv Y."/>
            <person name="Sun Y."/>
            <person name="Ma L."/>
            <person name="Shen B."/>
            <person name="Zhu C."/>
        </authorList>
    </citation>
    <scope>NUCLEOTIDE SEQUENCE [LARGE SCALE GENOMIC DNA]</scope>
</reference>
<reference evidence="3" key="2">
    <citation type="submission" date="2020-05" db="UniProtKB">
        <authorList>
            <consortium name="EnsemblMetazoa"/>
        </authorList>
    </citation>
    <scope>IDENTIFICATION</scope>
</reference>
<protein>
    <submittedName>
        <fullName evidence="2 3">Ferredoxin-dependent glutamate synthase</fullName>
    </submittedName>
</protein>
<keyword evidence="4" id="KW-1185">Reference proteome</keyword>
<evidence type="ECO:0000313" key="2">
    <source>
        <dbReference type="EMBL" id="KFB37253.1"/>
    </source>
</evidence>
<dbReference type="VEuPathDB" id="VectorBase:ASIS007548"/>
<feature type="transmembrane region" description="Helical" evidence="1">
    <location>
        <begin position="115"/>
        <end position="133"/>
    </location>
</feature>
<dbReference type="VEuPathDB" id="VectorBase:ASIC004472"/>